<gene>
    <name evidence="2" type="ORF">Pla133_52590</name>
</gene>
<evidence type="ECO:0000313" key="3">
    <source>
        <dbReference type="Proteomes" id="UP000316921"/>
    </source>
</evidence>
<geneLocation type="plasmid" evidence="3">
    <name>ppla133_1</name>
</geneLocation>
<proteinExistence type="predicted"/>
<protein>
    <recommendedName>
        <fullName evidence="1">IrrE N-terminal-like domain-containing protein</fullName>
    </recommendedName>
</protein>
<organism evidence="2 3">
    <name type="scientific">Engelhardtia mirabilis</name>
    <dbReference type="NCBI Taxonomy" id="2528011"/>
    <lineage>
        <taxon>Bacteria</taxon>
        <taxon>Pseudomonadati</taxon>
        <taxon>Planctomycetota</taxon>
        <taxon>Planctomycetia</taxon>
        <taxon>Planctomycetia incertae sedis</taxon>
        <taxon>Engelhardtia</taxon>
    </lineage>
</organism>
<reference evidence="2 3" key="1">
    <citation type="submission" date="2019-02" db="EMBL/GenBank/DDBJ databases">
        <title>Deep-cultivation of Planctomycetes and their phenomic and genomic characterization uncovers novel biology.</title>
        <authorList>
            <person name="Wiegand S."/>
            <person name="Jogler M."/>
            <person name="Boedeker C."/>
            <person name="Pinto D."/>
            <person name="Vollmers J."/>
            <person name="Rivas-Marin E."/>
            <person name="Kohn T."/>
            <person name="Peeters S.H."/>
            <person name="Heuer A."/>
            <person name="Rast P."/>
            <person name="Oberbeckmann S."/>
            <person name="Bunk B."/>
            <person name="Jeske O."/>
            <person name="Meyerdierks A."/>
            <person name="Storesund J.E."/>
            <person name="Kallscheuer N."/>
            <person name="Luecker S."/>
            <person name="Lage O.M."/>
            <person name="Pohl T."/>
            <person name="Merkel B.J."/>
            <person name="Hornburger P."/>
            <person name="Mueller R.-W."/>
            <person name="Bruemmer F."/>
            <person name="Labrenz M."/>
            <person name="Spormann A.M."/>
            <person name="Op den Camp H."/>
            <person name="Overmann J."/>
            <person name="Amann R."/>
            <person name="Jetten M.S.M."/>
            <person name="Mascher T."/>
            <person name="Medema M.H."/>
            <person name="Devos D.P."/>
            <person name="Kaster A.-K."/>
            <person name="Ovreas L."/>
            <person name="Rohde M."/>
            <person name="Galperin M.Y."/>
            <person name="Jogler C."/>
        </authorList>
    </citation>
    <scope>NUCLEOTIDE SEQUENCE [LARGE SCALE GENOMIC DNA]</scope>
    <source>
        <strain evidence="2 3">Pla133</strain>
        <plasmid evidence="3">ppla133_1</plasmid>
    </source>
</reference>
<dbReference type="RefSeq" id="WP_419192492.1">
    <property type="nucleotide sequence ID" value="NZ_CP036288.1"/>
</dbReference>
<dbReference type="EMBL" id="CP036288">
    <property type="protein sequence ID" value="QDU70136.1"/>
    <property type="molecule type" value="Genomic_DNA"/>
</dbReference>
<dbReference type="Gene3D" id="1.10.10.2910">
    <property type="match status" value="1"/>
</dbReference>
<name>A0A518BT33_9BACT</name>
<dbReference type="Pfam" id="PF06114">
    <property type="entry name" value="Peptidase_M78"/>
    <property type="match status" value="1"/>
</dbReference>
<dbReference type="KEGG" id="pbap:Pla133_52590"/>
<evidence type="ECO:0000313" key="2">
    <source>
        <dbReference type="EMBL" id="QDU70136.1"/>
    </source>
</evidence>
<keyword evidence="2" id="KW-0614">Plasmid</keyword>
<dbReference type="AlphaFoldDB" id="A0A518BT33"/>
<keyword evidence="3" id="KW-1185">Reference proteome</keyword>
<evidence type="ECO:0000259" key="1">
    <source>
        <dbReference type="Pfam" id="PF06114"/>
    </source>
</evidence>
<dbReference type="Proteomes" id="UP000316921">
    <property type="component" value="Plasmid pPla133_1"/>
</dbReference>
<sequence>MKNTPIDPFAAEEIQGIVSRVLREVGAEPPLNTDEVLERLKLDLRYFSLTDPSLRQEMVHRAKVGTIGLAKKAVESLFAIAERAQVWGLWLPWQEGSGESTRGRVLISDEAPKLKHRWIKAHEIGHSLIPHHKRYLFGDPEALLSPACQEELEGEANYAAGQLNFMQGRFVEEASDHAMDIKSIQALAKTFGNSYPSTLWRFIEEAHRGEPLVGLVTALPHDHTAAEPCRYCIESPAFRERFGCVTEAELVDALRSYCRYDRRRGPLGTGEVCLEDANGQQHVFHFETWANKYDVLSIGVYDGPVRSSVVVPPGSLRAT</sequence>
<accession>A0A518BT33</accession>
<dbReference type="InterPro" id="IPR010359">
    <property type="entry name" value="IrrE_HExxH"/>
</dbReference>
<feature type="domain" description="IrrE N-terminal-like" evidence="1">
    <location>
        <begin position="99"/>
        <end position="196"/>
    </location>
</feature>